<evidence type="ECO:0000256" key="7">
    <source>
        <dbReference type="ARBA" id="ARBA00023136"/>
    </source>
</evidence>
<comment type="subcellular location">
    <subcellularLocation>
        <location evidence="1 8">Cell membrane</location>
        <topology evidence="1 8">Multi-pass membrane protein</topology>
    </subcellularLocation>
</comment>
<dbReference type="AlphaFoldDB" id="A0A2G5C417"/>
<dbReference type="EMBL" id="KZ305116">
    <property type="protein sequence ID" value="PIA26038.1"/>
    <property type="molecule type" value="Genomic_DNA"/>
</dbReference>
<sequence>MESFEMNTEKNPSERLTEKGFLIGQAAVRTMSIATTLIAIVLMTTSKEHKLIFGFELAASYSYSPAFKFCVAANSVACFLSVTSLCVFLYYVRLSHPSQKIYFTMFLLDLMVMLCVVSGSSAATAIGYIGQYGNSHAGWMPICDHFGKFCNRIKASLILTYLSALLFTVLAVWTTLKAIKLQLISESEHNLKMRKENKIGNDFVSSS</sequence>
<organism evidence="10 11">
    <name type="scientific">Aquilegia coerulea</name>
    <name type="common">Rocky mountain columbine</name>
    <dbReference type="NCBI Taxonomy" id="218851"/>
    <lineage>
        <taxon>Eukaryota</taxon>
        <taxon>Viridiplantae</taxon>
        <taxon>Streptophyta</taxon>
        <taxon>Embryophyta</taxon>
        <taxon>Tracheophyta</taxon>
        <taxon>Spermatophyta</taxon>
        <taxon>Magnoliopsida</taxon>
        <taxon>Ranunculales</taxon>
        <taxon>Ranunculaceae</taxon>
        <taxon>Thalictroideae</taxon>
        <taxon>Aquilegia</taxon>
    </lineage>
</organism>
<keyword evidence="7 8" id="KW-0472">Membrane</keyword>
<comment type="subunit">
    <text evidence="3 8">Homodimer and heterodimers.</text>
</comment>
<comment type="similarity">
    <text evidence="2 8">Belongs to the Casparian strip membrane proteins (CASP) family.</text>
</comment>
<dbReference type="OrthoDB" id="1904499at2759"/>
<evidence type="ECO:0000259" key="9">
    <source>
        <dbReference type="Pfam" id="PF04535"/>
    </source>
</evidence>
<dbReference type="GO" id="GO:0005886">
    <property type="term" value="C:plasma membrane"/>
    <property type="evidence" value="ECO:0007669"/>
    <property type="project" value="UniProtKB-SubCell"/>
</dbReference>
<feature type="transmembrane region" description="Helical" evidence="8">
    <location>
        <begin position="66"/>
        <end position="91"/>
    </location>
</feature>
<dbReference type="InterPro" id="IPR006459">
    <property type="entry name" value="CASP/CASPL"/>
</dbReference>
<feature type="transmembrane region" description="Helical" evidence="8">
    <location>
        <begin position="155"/>
        <end position="176"/>
    </location>
</feature>
<dbReference type="PANTHER" id="PTHR36488:SF8">
    <property type="entry name" value="CASP-LIKE PROTEIN 1U1"/>
    <property type="match status" value="1"/>
</dbReference>
<evidence type="ECO:0000256" key="2">
    <source>
        <dbReference type="ARBA" id="ARBA00007651"/>
    </source>
</evidence>
<evidence type="ECO:0000313" key="10">
    <source>
        <dbReference type="EMBL" id="PIA26038.1"/>
    </source>
</evidence>
<keyword evidence="11" id="KW-1185">Reference proteome</keyword>
<evidence type="ECO:0000256" key="8">
    <source>
        <dbReference type="RuleBase" id="RU361233"/>
    </source>
</evidence>
<keyword evidence="6 8" id="KW-1133">Transmembrane helix</keyword>
<keyword evidence="4 8" id="KW-1003">Cell membrane</keyword>
<reference evidence="10 11" key="1">
    <citation type="submission" date="2017-09" db="EMBL/GenBank/DDBJ databases">
        <title>WGS assembly of Aquilegia coerulea Goldsmith.</title>
        <authorList>
            <person name="Hodges S."/>
            <person name="Kramer E."/>
            <person name="Nordborg M."/>
            <person name="Tomkins J."/>
            <person name="Borevitz J."/>
            <person name="Derieg N."/>
            <person name="Yan J."/>
            <person name="Mihaltcheva S."/>
            <person name="Hayes R.D."/>
            <person name="Rokhsar D."/>
        </authorList>
    </citation>
    <scope>NUCLEOTIDE SEQUENCE [LARGE SCALE GENOMIC DNA]</scope>
    <source>
        <strain evidence="11">cv. Goldsmith</strain>
    </source>
</reference>
<dbReference type="Pfam" id="PF04535">
    <property type="entry name" value="CASP_dom"/>
    <property type="match status" value="1"/>
</dbReference>
<gene>
    <name evidence="10" type="ORF">AQUCO_10000009v1</name>
</gene>
<evidence type="ECO:0000256" key="4">
    <source>
        <dbReference type="ARBA" id="ARBA00022475"/>
    </source>
</evidence>
<dbReference type="NCBIfam" id="TIGR01569">
    <property type="entry name" value="A_tha_TIGR01569"/>
    <property type="match status" value="1"/>
</dbReference>
<proteinExistence type="inferred from homology"/>
<feature type="transmembrane region" description="Helical" evidence="8">
    <location>
        <begin position="21"/>
        <end position="46"/>
    </location>
</feature>
<evidence type="ECO:0000256" key="3">
    <source>
        <dbReference type="ARBA" id="ARBA00011489"/>
    </source>
</evidence>
<feature type="transmembrane region" description="Helical" evidence="8">
    <location>
        <begin position="103"/>
        <end position="130"/>
    </location>
</feature>
<evidence type="ECO:0000313" key="11">
    <source>
        <dbReference type="Proteomes" id="UP000230069"/>
    </source>
</evidence>
<evidence type="ECO:0000256" key="1">
    <source>
        <dbReference type="ARBA" id="ARBA00004651"/>
    </source>
</evidence>
<name>A0A2G5C417_AQUCA</name>
<dbReference type="PANTHER" id="PTHR36488">
    <property type="entry name" value="CASP-LIKE PROTEIN 1U1"/>
    <property type="match status" value="1"/>
</dbReference>
<dbReference type="InterPro" id="IPR044173">
    <property type="entry name" value="CASPL"/>
</dbReference>
<protein>
    <recommendedName>
        <fullName evidence="8">CASP-like protein</fullName>
    </recommendedName>
</protein>
<dbReference type="InterPro" id="IPR006702">
    <property type="entry name" value="CASP_dom"/>
</dbReference>
<keyword evidence="5 8" id="KW-0812">Transmembrane</keyword>
<evidence type="ECO:0000256" key="6">
    <source>
        <dbReference type="ARBA" id="ARBA00022989"/>
    </source>
</evidence>
<evidence type="ECO:0000256" key="5">
    <source>
        <dbReference type="ARBA" id="ARBA00022692"/>
    </source>
</evidence>
<dbReference type="InParanoid" id="A0A2G5C417"/>
<accession>A0A2G5C417</accession>
<feature type="domain" description="Casparian strip membrane protein" evidence="9">
    <location>
        <begin position="23"/>
        <end position="165"/>
    </location>
</feature>
<dbReference type="Proteomes" id="UP000230069">
    <property type="component" value="Unassembled WGS sequence"/>
</dbReference>
<dbReference type="STRING" id="218851.A0A2G5C417"/>